<name>A0AAE4ZCW7_9BACT</name>
<protein>
    <submittedName>
        <fullName evidence="1">Uncharacterized protein</fullName>
    </submittedName>
</protein>
<sequence>MRDRRSESGRLTPYELVFGSTKLAEDEFPTIAAEAERRGIEAGKRDRFAQLESVAHLIGRLVPETAEMAAFDRYLDTLYHCFHFWRSGLQLVTLEEALARSLVEDPPDLSGWSPGARGGLYIELPRNLFWADVIANDPPEPVEGMFVRTDRDGDRSVIEILLVLGMRADRPGFSTAGLTVELEELSGSEPDAFRSDIPGADLAGLYSLGRPSEAVSLALASLWYMERYPEAAERVEADAAAESSAVDVGPTSLDHVRLQLNERDRE</sequence>
<evidence type="ECO:0000313" key="2">
    <source>
        <dbReference type="Proteomes" id="UP000702544"/>
    </source>
</evidence>
<evidence type="ECO:0000313" key="1">
    <source>
        <dbReference type="EMBL" id="NIR76301.1"/>
    </source>
</evidence>
<organism evidence="1 2">
    <name type="scientific">Candidatus Kutchimonas denitrificans</name>
    <dbReference type="NCBI Taxonomy" id="3056748"/>
    <lineage>
        <taxon>Bacteria</taxon>
        <taxon>Pseudomonadati</taxon>
        <taxon>Gemmatimonadota</taxon>
        <taxon>Gemmatimonadia</taxon>
        <taxon>Candidatus Palauibacterales</taxon>
        <taxon>Candidatus Palauibacteraceae</taxon>
        <taxon>Candidatus Kutchimonas</taxon>
    </lineage>
</organism>
<proteinExistence type="predicted"/>
<dbReference type="Proteomes" id="UP000702544">
    <property type="component" value="Unassembled WGS sequence"/>
</dbReference>
<accession>A0AAE4ZCW7</accession>
<dbReference type="EMBL" id="JAACAK010000120">
    <property type="protein sequence ID" value="NIR76301.1"/>
    <property type="molecule type" value="Genomic_DNA"/>
</dbReference>
<comment type="caution">
    <text evidence="1">The sequence shown here is derived from an EMBL/GenBank/DDBJ whole genome shotgun (WGS) entry which is preliminary data.</text>
</comment>
<dbReference type="AlphaFoldDB" id="A0AAE4ZCW7"/>
<reference evidence="1 2" key="1">
    <citation type="submission" date="2020-01" db="EMBL/GenBank/DDBJ databases">
        <title>Genomes assembled from Gulf of Kutch pelagic sediment metagenomes.</title>
        <authorList>
            <person name="Chandrashekar M."/>
            <person name="Mahajan M.S."/>
            <person name="Dave K.J."/>
            <person name="Vatsa P."/>
            <person name="Nathani N.M."/>
        </authorList>
    </citation>
    <scope>NUCLEOTIDE SEQUENCE [LARGE SCALE GENOMIC DNA]</scope>
    <source>
        <strain evidence="1">KS3-K002</strain>
    </source>
</reference>
<gene>
    <name evidence="1" type="ORF">GWO12_14500</name>
</gene>